<evidence type="ECO:0000313" key="1">
    <source>
        <dbReference type="EMBL" id="KAH7833083.1"/>
    </source>
</evidence>
<evidence type="ECO:0000313" key="2">
    <source>
        <dbReference type="Proteomes" id="UP000828048"/>
    </source>
</evidence>
<reference evidence="1 2" key="1">
    <citation type="journal article" date="2021" name="Hortic Res">
        <title>High-quality reference genome and annotation aids understanding of berry development for evergreen blueberry (Vaccinium darrowii).</title>
        <authorList>
            <person name="Yu J."/>
            <person name="Hulse-Kemp A.M."/>
            <person name="Babiker E."/>
            <person name="Staton M."/>
        </authorList>
    </citation>
    <scope>NUCLEOTIDE SEQUENCE [LARGE SCALE GENOMIC DNA]</scope>
    <source>
        <strain evidence="2">cv. NJ 8807/NJ 8810</strain>
        <tissue evidence="1">Young leaf</tissue>
    </source>
</reference>
<proteinExistence type="predicted"/>
<gene>
    <name evidence="1" type="ORF">Vadar_003014</name>
</gene>
<dbReference type="Proteomes" id="UP000828048">
    <property type="component" value="Chromosome 2"/>
</dbReference>
<keyword evidence="2" id="KW-1185">Reference proteome</keyword>
<sequence>MVRSPSCDEISGLKKGPWTPEEDEKLVDFIREHEGHGSWRALPKRAGLNRCGKSCRLRWNNYLRPDIKRGQFSEEEEQSIIHLHSLLGNKWSRIASHLPGRTDNEIKNFWNTHMRRKLIQRGIDPKTHKPISDLNLLTNLSQLLSPQNFGHLMNPNWDNSLIRSQVLDASTHLAKIQLVQSIMQVINTSTPFPNLSESSLLGPQNNIAEFGGLLCNTSDPPPQTPFGFPSLGENPQLLDTFPAVTTNSMGSFEGGFEPEFVGVNCNNLNNEYYCAKAENGLLPPLVSAFGGAMSPGGSHLEDGKINSVPTFSSIHSPKANMFEDWEKFLDSEANAPWKDMMD</sequence>
<organism evidence="1 2">
    <name type="scientific">Vaccinium darrowii</name>
    <dbReference type="NCBI Taxonomy" id="229202"/>
    <lineage>
        <taxon>Eukaryota</taxon>
        <taxon>Viridiplantae</taxon>
        <taxon>Streptophyta</taxon>
        <taxon>Embryophyta</taxon>
        <taxon>Tracheophyta</taxon>
        <taxon>Spermatophyta</taxon>
        <taxon>Magnoliopsida</taxon>
        <taxon>eudicotyledons</taxon>
        <taxon>Gunneridae</taxon>
        <taxon>Pentapetalae</taxon>
        <taxon>asterids</taxon>
        <taxon>Ericales</taxon>
        <taxon>Ericaceae</taxon>
        <taxon>Vaccinioideae</taxon>
        <taxon>Vaccinieae</taxon>
        <taxon>Vaccinium</taxon>
    </lineage>
</organism>
<dbReference type="EMBL" id="CM037152">
    <property type="protein sequence ID" value="KAH7833083.1"/>
    <property type="molecule type" value="Genomic_DNA"/>
</dbReference>
<accession>A0ACB7WXI7</accession>
<name>A0ACB7WXI7_9ERIC</name>
<comment type="caution">
    <text evidence="1">The sequence shown here is derived from an EMBL/GenBank/DDBJ whole genome shotgun (WGS) entry which is preliminary data.</text>
</comment>
<protein>
    <submittedName>
        <fullName evidence="1">Uncharacterized protein</fullName>
    </submittedName>
</protein>